<proteinExistence type="predicted"/>
<organism evidence="1 2">
    <name type="scientific">Litoribrevibacter euphylliae</name>
    <dbReference type="NCBI Taxonomy" id="1834034"/>
    <lineage>
        <taxon>Bacteria</taxon>
        <taxon>Pseudomonadati</taxon>
        <taxon>Pseudomonadota</taxon>
        <taxon>Gammaproteobacteria</taxon>
        <taxon>Oceanospirillales</taxon>
        <taxon>Oceanospirillaceae</taxon>
        <taxon>Litoribrevibacter</taxon>
    </lineage>
</organism>
<accession>A0ABV7HK03</accession>
<comment type="caution">
    <text evidence="1">The sequence shown here is derived from an EMBL/GenBank/DDBJ whole genome shotgun (WGS) entry which is preliminary data.</text>
</comment>
<dbReference type="RefSeq" id="WP_386722912.1">
    <property type="nucleotide sequence ID" value="NZ_JBHRSZ010000007.1"/>
</dbReference>
<evidence type="ECO:0008006" key="3">
    <source>
        <dbReference type="Google" id="ProtNLM"/>
    </source>
</evidence>
<dbReference type="EMBL" id="JBHRSZ010000007">
    <property type="protein sequence ID" value="MFC3152991.1"/>
    <property type="molecule type" value="Genomic_DNA"/>
</dbReference>
<name>A0ABV7HK03_9GAMM</name>
<protein>
    <recommendedName>
        <fullName evidence="3">Globin</fullName>
    </recommendedName>
</protein>
<keyword evidence="2" id="KW-1185">Reference proteome</keyword>
<dbReference type="Proteomes" id="UP001595476">
    <property type="component" value="Unassembled WGS sequence"/>
</dbReference>
<evidence type="ECO:0000313" key="1">
    <source>
        <dbReference type="EMBL" id="MFC3152991.1"/>
    </source>
</evidence>
<evidence type="ECO:0000313" key="2">
    <source>
        <dbReference type="Proteomes" id="UP001595476"/>
    </source>
</evidence>
<sequence length="53" mass="5985">MTCNPSIIKRWRKHYRTLARDFPPDVKAAWVDAYTIIAGVMQGGANSPHANEE</sequence>
<gene>
    <name evidence="1" type="ORF">ACFOEK_18265</name>
</gene>
<reference evidence="2" key="1">
    <citation type="journal article" date="2019" name="Int. J. Syst. Evol. Microbiol.">
        <title>The Global Catalogue of Microorganisms (GCM) 10K type strain sequencing project: providing services to taxonomists for standard genome sequencing and annotation.</title>
        <authorList>
            <consortium name="The Broad Institute Genomics Platform"/>
            <consortium name="The Broad Institute Genome Sequencing Center for Infectious Disease"/>
            <person name="Wu L."/>
            <person name="Ma J."/>
        </authorList>
    </citation>
    <scope>NUCLEOTIDE SEQUENCE [LARGE SCALE GENOMIC DNA]</scope>
    <source>
        <strain evidence="2">KCTC 52438</strain>
    </source>
</reference>